<name>A0ABU7X682_9ACTN</name>
<dbReference type="Proteomes" id="UP001348265">
    <property type="component" value="Unassembled WGS sequence"/>
</dbReference>
<dbReference type="RefSeq" id="WP_331789835.1">
    <property type="nucleotide sequence ID" value="NZ_JAVFKM010000034.1"/>
</dbReference>
<comment type="caution">
    <text evidence="1">The sequence shown here is derived from an EMBL/GenBank/DDBJ whole genome shotgun (WGS) entry which is preliminary data.</text>
</comment>
<evidence type="ECO:0000313" key="2">
    <source>
        <dbReference type="Proteomes" id="UP001348265"/>
    </source>
</evidence>
<sequence length="123" mass="13657">MTSHHTALYDPANLIQAHVPLDRARYESLVAIVLAWPEEPALHDRDYVQIALQLTGHARAVAADVQQHAAPLPKDSGPRALAEVVLGEADRRLTPPLQGTVRCAQGRARMVRALYERLDRLTR</sequence>
<gene>
    <name evidence="1" type="ORF">RB636_37825</name>
</gene>
<dbReference type="InterPro" id="IPR046300">
    <property type="entry name" value="DUF6415"/>
</dbReference>
<dbReference type="EMBL" id="JAVFKM010000034">
    <property type="protein sequence ID" value="MEF3118924.1"/>
    <property type="molecule type" value="Genomic_DNA"/>
</dbReference>
<evidence type="ECO:0000313" key="1">
    <source>
        <dbReference type="EMBL" id="MEF3118924.1"/>
    </source>
</evidence>
<proteinExistence type="predicted"/>
<accession>A0ABU7X682</accession>
<reference evidence="1 2" key="1">
    <citation type="submission" date="2023-08" db="EMBL/GenBank/DDBJ databases">
        <authorList>
            <person name="Sharma P."/>
            <person name="Verma V."/>
            <person name="Mohan M.K."/>
            <person name="Dubey A.K."/>
        </authorList>
    </citation>
    <scope>NUCLEOTIDE SEQUENCE [LARGE SCALE GENOMIC DNA]</scope>
    <source>
        <strain evidence="1 2">ADP4</strain>
    </source>
</reference>
<keyword evidence="2" id="KW-1185">Reference proteome</keyword>
<protein>
    <submittedName>
        <fullName evidence="1">DUF6415 family natural product biosynthesis protein</fullName>
    </submittedName>
</protein>
<organism evidence="1 2">
    <name type="scientific">Streptomyces chrestomyceticus</name>
    <dbReference type="NCBI Taxonomy" id="68185"/>
    <lineage>
        <taxon>Bacteria</taxon>
        <taxon>Bacillati</taxon>
        <taxon>Actinomycetota</taxon>
        <taxon>Actinomycetes</taxon>
        <taxon>Kitasatosporales</taxon>
        <taxon>Streptomycetaceae</taxon>
        <taxon>Streptomyces</taxon>
    </lineage>
</organism>
<dbReference type="Pfam" id="PF19979">
    <property type="entry name" value="DUF6415"/>
    <property type="match status" value="1"/>
</dbReference>